<dbReference type="AlphaFoldDB" id="A0A7U4THE6"/>
<dbReference type="GO" id="GO:0006354">
    <property type="term" value="P:DNA-templated transcription elongation"/>
    <property type="evidence" value="ECO:0007669"/>
    <property type="project" value="InterPro"/>
</dbReference>
<feature type="domain" description="NusG-like N-terminal" evidence="4">
    <location>
        <begin position="2"/>
        <end position="101"/>
    </location>
</feature>
<keyword evidence="2" id="KW-0805">Transcription regulation</keyword>
<dbReference type="CDD" id="cd06091">
    <property type="entry name" value="KOW_NusG"/>
    <property type="match status" value="1"/>
</dbReference>
<reference evidence="5 6" key="1">
    <citation type="submission" date="2015-10" db="EMBL/GenBank/DDBJ databases">
        <title>Candidatus Desulfofervidus auxilii, a hydrogenotrophic sulfate-reducing bacterium involved in the thermophilic anaerobic oxidation of methane.</title>
        <authorList>
            <person name="Krukenberg V."/>
            <person name="Richter M."/>
            <person name="Wegener G."/>
        </authorList>
    </citation>
    <scope>NUCLEOTIDE SEQUENCE [LARGE SCALE GENOMIC DNA]</scope>
    <source>
        <strain evidence="5 6">HS1</strain>
    </source>
</reference>
<dbReference type="Gene3D" id="3.30.70.940">
    <property type="entry name" value="NusG, N-terminal domain"/>
    <property type="match status" value="1"/>
</dbReference>
<keyword evidence="6" id="KW-1185">Reference proteome</keyword>
<dbReference type="SMART" id="SM00738">
    <property type="entry name" value="NGN"/>
    <property type="match status" value="1"/>
</dbReference>
<dbReference type="InterPro" id="IPR043425">
    <property type="entry name" value="NusG-like"/>
</dbReference>
<dbReference type="PANTHER" id="PTHR30265:SF4">
    <property type="entry name" value="KOW MOTIF FAMILY PROTEIN, EXPRESSED"/>
    <property type="match status" value="1"/>
</dbReference>
<dbReference type="Pfam" id="PF02357">
    <property type="entry name" value="NusG"/>
    <property type="match status" value="1"/>
</dbReference>
<dbReference type="GO" id="GO:0031564">
    <property type="term" value="P:transcription antitermination"/>
    <property type="evidence" value="ECO:0007669"/>
    <property type="project" value="UniProtKB-KW"/>
</dbReference>
<dbReference type="KEGG" id="daw:HS1_000350"/>
<protein>
    <submittedName>
        <fullName evidence="5">Antitermination factor NusG</fullName>
    </submittedName>
</protein>
<organism evidence="5 6">
    <name type="scientific">Desulfofervidus auxilii</name>
    <dbReference type="NCBI Taxonomy" id="1621989"/>
    <lineage>
        <taxon>Bacteria</taxon>
        <taxon>Pseudomonadati</taxon>
        <taxon>Thermodesulfobacteriota</taxon>
        <taxon>Candidatus Desulfofervidia</taxon>
        <taxon>Candidatus Desulfofervidales</taxon>
        <taxon>Candidatus Desulfofervidaceae</taxon>
        <taxon>Candidatus Desulfofervidus</taxon>
    </lineage>
</organism>
<evidence type="ECO:0000259" key="4">
    <source>
        <dbReference type="SMART" id="SM00738"/>
    </source>
</evidence>
<dbReference type="OrthoDB" id="9790639at2"/>
<dbReference type="RefSeq" id="WP_066060453.1">
    <property type="nucleotide sequence ID" value="NZ_CP013015.1"/>
</dbReference>
<gene>
    <name evidence="5" type="ORF">HS1_000350</name>
</gene>
<dbReference type="SUPFAM" id="SSF50104">
    <property type="entry name" value="Translation proteins SH3-like domain"/>
    <property type="match status" value="1"/>
</dbReference>
<dbReference type="NCBIfam" id="NF033644">
    <property type="entry name" value="antiterm_UpxY"/>
    <property type="match status" value="1"/>
</dbReference>
<dbReference type="EMBL" id="CP013015">
    <property type="protein sequence ID" value="AMM40156.1"/>
    <property type="molecule type" value="Genomic_DNA"/>
</dbReference>
<evidence type="ECO:0000256" key="3">
    <source>
        <dbReference type="ARBA" id="ARBA00023163"/>
    </source>
</evidence>
<dbReference type="InterPro" id="IPR036735">
    <property type="entry name" value="NGN_dom_sf"/>
</dbReference>
<dbReference type="InterPro" id="IPR008991">
    <property type="entry name" value="Translation_prot_SH3-like_sf"/>
</dbReference>
<name>A0A7U4THE6_DESA2</name>
<accession>A0A7U4THE6</accession>
<keyword evidence="3" id="KW-0804">Transcription</keyword>
<keyword evidence="1" id="KW-0889">Transcription antitermination</keyword>
<dbReference type="SUPFAM" id="SSF82679">
    <property type="entry name" value="N-utilization substance G protein NusG, N-terminal domain"/>
    <property type="match status" value="1"/>
</dbReference>
<evidence type="ECO:0000256" key="1">
    <source>
        <dbReference type="ARBA" id="ARBA00022814"/>
    </source>
</evidence>
<evidence type="ECO:0000313" key="6">
    <source>
        <dbReference type="Proteomes" id="UP000070560"/>
    </source>
</evidence>
<dbReference type="PANTHER" id="PTHR30265">
    <property type="entry name" value="RHO-INTERACTING TRANSCRIPTION TERMINATION FACTOR NUSG"/>
    <property type="match status" value="1"/>
</dbReference>
<evidence type="ECO:0000256" key="2">
    <source>
        <dbReference type="ARBA" id="ARBA00023015"/>
    </source>
</evidence>
<dbReference type="Proteomes" id="UP000070560">
    <property type="component" value="Chromosome"/>
</dbReference>
<evidence type="ECO:0000313" key="5">
    <source>
        <dbReference type="EMBL" id="AMM40156.1"/>
    </source>
</evidence>
<sequence length="166" mass="19221">MSLQWYGVYTSCRHEQKVYERLVEKSIHAFLPKMEVWSRRKDRKKKLQRPLFPGYLFVNIDLNPYIHLEIIKTPGVAYILSNNGKPTPIPENQIVSLQKLLKNDVLIRPYPYLKIGQKVRIVDGPLAGCEGILLRTKPNKHRLIISIDLLKQSVSAEIHEADVEPI</sequence>
<dbReference type="CDD" id="cd09893">
    <property type="entry name" value="NGN_SP_TaA"/>
    <property type="match status" value="1"/>
</dbReference>
<dbReference type="InterPro" id="IPR006645">
    <property type="entry name" value="NGN-like_dom"/>
</dbReference>
<proteinExistence type="predicted"/>